<sequence>MRHPRSGLMFPRRVTAIFTSSLIACVLFWAYSCLNSVLIDQPSQKHFQWIIKSFPYSSTVHKLYNPYIHPITKTIFVGRTGKMFWLAEPLRFTEPLGKKILILDVDSRHLDGPKGVLSKAPLNATGLPPDTSGRLNHFMFAMIHGYDYRLVQIPKTANRSGTWTKVTAISEALKYYEYVVFIDADAMVPYPNLPMEWLFNYWEITPETLVAMALDPDAPHNRDWNNRTFLNTGFIIAQQSPRTHELFEAWENCPNETRYPECGRWGGEWPHEQSAFGNHIRYDFNRSEDIRVLPCAEANGCPEVAATGCAGELVRHYWGDKSSLPAGVGNAVLEYFLPQLHGTFYHNSRTLVVNRTERLFA</sequence>
<keyword evidence="5" id="KW-1185">Reference proteome</keyword>
<accession>A0A1V6ND12</accession>
<organism evidence="4 5">
    <name type="scientific">Penicillium polonicum</name>
    <dbReference type="NCBI Taxonomy" id="60169"/>
    <lineage>
        <taxon>Eukaryota</taxon>
        <taxon>Fungi</taxon>
        <taxon>Dikarya</taxon>
        <taxon>Ascomycota</taxon>
        <taxon>Pezizomycotina</taxon>
        <taxon>Eurotiomycetes</taxon>
        <taxon>Eurotiomycetidae</taxon>
        <taxon>Eurotiales</taxon>
        <taxon>Aspergillaceae</taxon>
        <taxon>Penicillium</taxon>
    </lineage>
</organism>
<dbReference type="InterPro" id="IPR029044">
    <property type="entry name" value="Nucleotide-diphossugar_trans"/>
</dbReference>
<dbReference type="Gene3D" id="3.90.550.10">
    <property type="entry name" value="Spore Coat Polysaccharide Biosynthesis Protein SpsA, Chain A"/>
    <property type="match status" value="1"/>
</dbReference>
<proteinExistence type="inferred from homology"/>
<dbReference type="GO" id="GO:0006487">
    <property type="term" value="P:protein N-linked glycosylation"/>
    <property type="evidence" value="ECO:0007669"/>
    <property type="project" value="TreeGrafter"/>
</dbReference>
<dbReference type="OrthoDB" id="3763672at2759"/>
<evidence type="ECO:0000256" key="2">
    <source>
        <dbReference type="ARBA" id="ARBA00022676"/>
    </source>
</evidence>
<evidence type="ECO:0000313" key="5">
    <source>
        <dbReference type="Proteomes" id="UP000191408"/>
    </source>
</evidence>
<evidence type="ECO:0000256" key="1">
    <source>
        <dbReference type="ARBA" id="ARBA00005664"/>
    </source>
</evidence>
<keyword evidence="2" id="KW-0328">Glycosyltransferase</keyword>
<dbReference type="PROSITE" id="PS51257">
    <property type="entry name" value="PROKAR_LIPOPROTEIN"/>
    <property type="match status" value="1"/>
</dbReference>
<dbReference type="GO" id="GO:0000139">
    <property type="term" value="C:Golgi membrane"/>
    <property type="evidence" value="ECO:0007669"/>
    <property type="project" value="TreeGrafter"/>
</dbReference>
<name>A0A1V6ND12_PENPO</name>
<protein>
    <submittedName>
        <fullName evidence="4">Uncharacterized protein</fullName>
    </submittedName>
</protein>
<evidence type="ECO:0000256" key="3">
    <source>
        <dbReference type="ARBA" id="ARBA00022679"/>
    </source>
</evidence>
<dbReference type="EMBL" id="MDYM01000012">
    <property type="protein sequence ID" value="OQD62545.1"/>
    <property type="molecule type" value="Genomic_DNA"/>
</dbReference>
<dbReference type="AlphaFoldDB" id="A0A1V6ND12"/>
<dbReference type="InterPro" id="IPR008630">
    <property type="entry name" value="Glyco_trans_34"/>
</dbReference>
<comment type="caution">
    <text evidence="4">The sequence shown here is derived from an EMBL/GenBank/DDBJ whole genome shotgun (WGS) entry which is preliminary data.</text>
</comment>
<reference evidence="5" key="1">
    <citation type="journal article" date="2017" name="Nat. Microbiol.">
        <title>Global analysis of biosynthetic gene clusters reveals vast potential of secondary metabolite production in Penicillium species.</title>
        <authorList>
            <person name="Nielsen J.C."/>
            <person name="Grijseels S."/>
            <person name="Prigent S."/>
            <person name="Ji B."/>
            <person name="Dainat J."/>
            <person name="Nielsen K.F."/>
            <person name="Frisvad J.C."/>
            <person name="Workman M."/>
            <person name="Nielsen J."/>
        </authorList>
    </citation>
    <scope>NUCLEOTIDE SEQUENCE [LARGE SCALE GENOMIC DNA]</scope>
    <source>
        <strain evidence="5">IBT 4502</strain>
    </source>
</reference>
<dbReference type="GO" id="GO:0016757">
    <property type="term" value="F:glycosyltransferase activity"/>
    <property type="evidence" value="ECO:0007669"/>
    <property type="project" value="UniProtKB-KW"/>
</dbReference>
<comment type="similarity">
    <text evidence="1">Belongs to the glycosyltransferase 34 family.</text>
</comment>
<dbReference type="PANTHER" id="PTHR31306">
    <property type="entry name" value="ALPHA-1,6-MANNOSYLTRANSFERASE MNN11-RELATED"/>
    <property type="match status" value="1"/>
</dbReference>
<keyword evidence="3" id="KW-0808">Transferase</keyword>
<evidence type="ECO:0000313" key="4">
    <source>
        <dbReference type="EMBL" id="OQD62545.1"/>
    </source>
</evidence>
<dbReference type="PANTHER" id="PTHR31306:SF3">
    <property type="entry name" value="NUCLEOTIDE-DIPHOSPHO-SUGAR TRANSFERASE DOMAIN-CONTAINING PROTEIN"/>
    <property type="match status" value="1"/>
</dbReference>
<gene>
    <name evidence="4" type="ORF">PENPOL_c012G08720</name>
</gene>
<dbReference type="Proteomes" id="UP000191408">
    <property type="component" value="Unassembled WGS sequence"/>
</dbReference>
<dbReference type="SUPFAM" id="SSF53448">
    <property type="entry name" value="Nucleotide-diphospho-sugar transferases"/>
    <property type="match status" value="1"/>
</dbReference>